<dbReference type="EMBL" id="CP108330">
    <property type="protein sequence ID" value="WUR38101.1"/>
    <property type="molecule type" value="Genomic_DNA"/>
</dbReference>
<evidence type="ECO:0000313" key="4">
    <source>
        <dbReference type="Proteomes" id="UP001432161"/>
    </source>
</evidence>
<reference evidence="3" key="1">
    <citation type="submission" date="2022-10" db="EMBL/GenBank/DDBJ databases">
        <title>The complete genomes of actinobacterial strains from the NBC collection.</title>
        <authorList>
            <person name="Joergensen T.S."/>
            <person name="Alvarez Arevalo M."/>
            <person name="Sterndorff E.B."/>
            <person name="Faurdal D."/>
            <person name="Vuksanovic O."/>
            <person name="Mourched A.-S."/>
            <person name="Charusanti P."/>
            <person name="Shaw S."/>
            <person name="Blin K."/>
            <person name="Weber T."/>
        </authorList>
    </citation>
    <scope>NUCLEOTIDE SEQUENCE</scope>
    <source>
        <strain evidence="3">NBC_00489</strain>
    </source>
</reference>
<feature type="region of interest" description="Disordered" evidence="1">
    <location>
        <begin position="1"/>
        <end position="38"/>
    </location>
</feature>
<protein>
    <submittedName>
        <fullName evidence="3">DUF4365 domain-containing protein</fullName>
    </submittedName>
</protein>
<evidence type="ECO:0000256" key="1">
    <source>
        <dbReference type="SAM" id="MobiDB-lite"/>
    </source>
</evidence>
<evidence type="ECO:0000259" key="2">
    <source>
        <dbReference type="Pfam" id="PF14280"/>
    </source>
</evidence>
<keyword evidence="4" id="KW-1185">Reference proteome</keyword>
<feature type="domain" description="DUF4365" evidence="2">
    <location>
        <begin position="46"/>
        <end position="195"/>
    </location>
</feature>
<dbReference type="Pfam" id="PF14280">
    <property type="entry name" value="DUF4365"/>
    <property type="match status" value="1"/>
</dbReference>
<dbReference type="Proteomes" id="UP001432161">
    <property type="component" value="Chromosome"/>
</dbReference>
<organism evidence="3 4">
    <name type="scientific">Streptomyces griseoaurantiacus</name>
    <dbReference type="NCBI Taxonomy" id="68213"/>
    <lineage>
        <taxon>Bacteria</taxon>
        <taxon>Bacillati</taxon>
        <taxon>Actinomycetota</taxon>
        <taxon>Actinomycetes</taxon>
        <taxon>Kitasatosporales</taxon>
        <taxon>Streptomycetaceae</taxon>
        <taxon>Streptomyces</taxon>
        <taxon>Streptomyces aurantiacus group</taxon>
    </lineage>
</organism>
<accession>A0ABZ1V4T0</accession>
<name>A0ABZ1V4T0_9ACTN</name>
<dbReference type="InterPro" id="IPR025375">
    <property type="entry name" value="DUF4365"/>
</dbReference>
<proteinExistence type="predicted"/>
<gene>
    <name evidence="3" type="ORF">OHN36_13290</name>
</gene>
<sequence length="207" mass="22735">MADSRTGGVPHQASAGAHGAPQGSAPPPQWAGQVEGFGDNGHRGHFGEQFIRMLAVAANIDASQRDRDRVGVDWQLGHPGRPGRRRYPVIEAQVKCTSSPEVYDDHLAYDLKVKYYNQLAGSDYSVPRFLFVVLAPSDPFTWSHATSDRLLLRNAAYWVCLHDRDLADGSGNGKGTRRVHVPRVNLLTVDSLHGLFSQQYQDMVGSS</sequence>
<evidence type="ECO:0000313" key="3">
    <source>
        <dbReference type="EMBL" id="WUR38101.1"/>
    </source>
</evidence>